<keyword evidence="5" id="KW-0206">Cytoskeleton</keyword>
<proteinExistence type="inferred from homology"/>
<feature type="compositionally biased region" description="Low complexity" evidence="6">
    <location>
        <begin position="14"/>
        <end position="28"/>
    </location>
</feature>
<dbReference type="Gene3D" id="1.20.120.1900">
    <property type="entry name" value="Gamma-tubulin complex, C-terminal domain"/>
    <property type="match status" value="1"/>
</dbReference>
<evidence type="ECO:0000259" key="7">
    <source>
        <dbReference type="Pfam" id="PF04130"/>
    </source>
</evidence>
<dbReference type="PANTHER" id="PTHR19302:SF14">
    <property type="entry name" value="GAMMA-TUBULIN COMPLEX COMPONENT 3"/>
    <property type="match status" value="1"/>
</dbReference>
<evidence type="ECO:0000256" key="5">
    <source>
        <dbReference type="ARBA" id="ARBA00023212"/>
    </source>
</evidence>
<dbReference type="GO" id="GO:0000930">
    <property type="term" value="C:gamma-tubulin complex"/>
    <property type="evidence" value="ECO:0007669"/>
    <property type="project" value="TreeGrafter"/>
</dbReference>
<evidence type="ECO:0000313" key="9">
    <source>
        <dbReference type="EMBL" id="KAG2195371.1"/>
    </source>
</evidence>
<dbReference type="Proteomes" id="UP000603453">
    <property type="component" value="Unassembled WGS sequence"/>
</dbReference>
<dbReference type="FunFam" id="1.20.120.1900:FF:000003">
    <property type="entry name" value="Gamma-tubulin complex component"/>
    <property type="match status" value="1"/>
</dbReference>
<dbReference type="GO" id="GO:0000922">
    <property type="term" value="C:spindle pole"/>
    <property type="evidence" value="ECO:0007669"/>
    <property type="project" value="InterPro"/>
</dbReference>
<dbReference type="InterPro" id="IPR040457">
    <property type="entry name" value="GCP_C"/>
</dbReference>
<reference evidence="9" key="1">
    <citation type="submission" date="2020-12" db="EMBL/GenBank/DDBJ databases">
        <title>Metabolic potential, ecology and presence of endohyphal bacteria is reflected in genomic diversity of Mucoromycotina.</title>
        <authorList>
            <person name="Muszewska A."/>
            <person name="Okrasinska A."/>
            <person name="Steczkiewicz K."/>
            <person name="Drgas O."/>
            <person name="Orlowska M."/>
            <person name="Perlinska-Lenart U."/>
            <person name="Aleksandrzak-Piekarczyk T."/>
            <person name="Szatraj K."/>
            <person name="Zielenkiewicz U."/>
            <person name="Pilsyk S."/>
            <person name="Malc E."/>
            <person name="Mieczkowski P."/>
            <person name="Kruszewska J.S."/>
            <person name="Biernat P."/>
            <person name="Pawlowska J."/>
        </authorList>
    </citation>
    <scope>NUCLEOTIDE SEQUENCE</scope>
    <source>
        <strain evidence="9">WA0000017839</strain>
    </source>
</reference>
<evidence type="ECO:0000256" key="3">
    <source>
        <dbReference type="ARBA" id="ARBA00022490"/>
    </source>
</evidence>
<dbReference type="GO" id="GO:0051225">
    <property type="term" value="P:spindle assembly"/>
    <property type="evidence" value="ECO:0007669"/>
    <property type="project" value="TreeGrafter"/>
</dbReference>
<dbReference type="Pfam" id="PF17681">
    <property type="entry name" value="GCP_N_terminal"/>
    <property type="match status" value="1"/>
</dbReference>
<feature type="region of interest" description="Disordered" evidence="6">
    <location>
        <begin position="1"/>
        <end position="28"/>
    </location>
</feature>
<dbReference type="GO" id="GO:0007020">
    <property type="term" value="P:microtubule nucleation"/>
    <property type="evidence" value="ECO:0007669"/>
    <property type="project" value="InterPro"/>
</dbReference>
<evidence type="ECO:0000256" key="1">
    <source>
        <dbReference type="ARBA" id="ARBA00004245"/>
    </source>
</evidence>
<dbReference type="GO" id="GO:0051321">
    <property type="term" value="P:meiotic cell cycle"/>
    <property type="evidence" value="ECO:0007669"/>
    <property type="project" value="TreeGrafter"/>
</dbReference>
<keyword evidence="3" id="KW-0963">Cytoplasm</keyword>
<dbReference type="GO" id="GO:0031122">
    <property type="term" value="P:cytoplasmic microtubule organization"/>
    <property type="evidence" value="ECO:0007669"/>
    <property type="project" value="TreeGrafter"/>
</dbReference>
<evidence type="ECO:0000256" key="2">
    <source>
        <dbReference type="ARBA" id="ARBA00010337"/>
    </source>
</evidence>
<accession>A0A8H7QMR4</accession>
<evidence type="ECO:0000256" key="4">
    <source>
        <dbReference type="ARBA" id="ARBA00022701"/>
    </source>
</evidence>
<name>A0A8H7QMR4_9FUNG</name>
<feature type="region of interest" description="Disordered" evidence="6">
    <location>
        <begin position="181"/>
        <end position="209"/>
    </location>
</feature>
<comment type="caution">
    <text evidence="9">The sequence shown here is derived from an EMBL/GenBank/DDBJ whole genome shotgun (WGS) entry which is preliminary data.</text>
</comment>
<dbReference type="GO" id="GO:0000278">
    <property type="term" value="P:mitotic cell cycle"/>
    <property type="evidence" value="ECO:0007669"/>
    <property type="project" value="TreeGrafter"/>
</dbReference>
<dbReference type="EMBL" id="JAEPRD010000172">
    <property type="protein sequence ID" value="KAG2195371.1"/>
    <property type="molecule type" value="Genomic_DNA"/>
</dbReference>
<dbReference type="Pfam" id="PF04130">
    <property type="entry name" value="GCP_C_terminal"/>
    <property type="match status" value="1"/>
</dbReference>
<dbReference type="PANTHER" id="PTHR19302">
    <property type="entry name" value="GAMMA TUBULIN COMPLEX PROTEIN"/>
    <property type="match status" value="1"/>
</dbReference>
<feature type="compositionally biased region" description="Basic and acidic residues" evidence="6">
    <location>
        <begin position="196"/>
        <end position="209"/>
    </location>
</feature>
<protein>
    <recommendedName>
        <fullName evidence="11">Spindle pole body component</fullName>
    </recommendedName>
</protein>
<dbReference type="InterPro" id="IPR007259">
    <property type="entry name" value="GCP"/>
</dbReference>
<dbReference type="InterPro" id="IPR041470">
    <property type="entry name" value="GCP_N"/>
</dbReference>
<comment type="subcellular location">
    <subcellularLocation>
        <location evidence="1">Cytoplasm</location>
        <location evidence="1">Cytoskeleton</location>
    </subcellularLocation>
</comment>
<keyword evidence="4" id="KW-0493">Microtubule</keyword>
<keyword evidence="10" id="KW-1185">Reference proteome</keyword>
<dbReference type="InterPro" id="IPR042241">
    <property type="entry name" value="GCP_C_sf"/>
</dbReference>
<evidence type="ECO:0000313" key="10">
    <source>
        <dbReference type="Proteomes" id="UP000603453"/>
    </source>
</evidence>
<organism evidence="9 10">
    <name type="scientific">Mucor saturninus</name>
    <dbReference type="NCBI Taxonomy" id="64648"/>
    <lineage>
        <taxon>Eukaryota</taxon>
        <taxon>Fungi</taxon>
        <taxon>Fungi incertae sedis</taxon>
        <taxon>Mucoromycota</taxon>
        <taxon>Mucoromycotina</taxon>
        <taxon>Mucoromycetes</taxon>
        <taxon>Mucorales</taxon>
        <taxon>Mucorineae</taxon>
        <taxon>Mucoraceae</taxon>
        <taxon>Mucor</taxon>
    </lineage>
</organism>
<dbReference type="GO" id="GO:0051011">
    <property type="term" value="F:microtubule minus-end binding"/>
    <property type="evidence" value="ECO:0007669"/>
    <property type="project" value="TreeGrafter"/>
</dbReference>
<evidence type="ECO:0000256" key="6">
    <source>
        <dbReference type="SAM" id="MobiDB-lite"/>
    </source>
</evidence>
<comment type="similarity">
    <text evidence="2">Belongs to the TUBGCP family.</text>
</comment>
<feature type="domain" description="Gamma tubulin complex component protein N-terminal" evidence="8">
    <location>
        <begin position="242"/>
        <end position="541"/>
    </location>
</feature>
<gene>
    <name evidence="9" type="ORF">INT47_004479</name>
</gene>
<dbReference type="GO" id="GO:0043015">
    <property type="term" value="F:gamma-tubulin binding"/>
    <property type="evidence" value="ECO:0007669"/>
    <property type="project" value="InterPro"/>
</dbReference>
<dbReference type="GO" id="GO:0005874">
    <property type="term" value="C:microtubule"/>
    <property type="evidence" value="ECO:0007669"/>
    <property type="project" value="UniProtKB-KW"/>
</dbReference>
<dbReference type="GO" id="GO:0005816">
    <property type="term" value="C:spindle pole body"/>
    <property type="evidence" value="ECO:0007669"/>
    <property type="project" value="UniProtKB-ARBA"/>
</dbReference>
<dbReference type="OrthoDB" id="5860513at2759"/>
<evidence type="ECO:0000259" key="8">
    <source>
        <dbReference type="Pfam" id="PF17681"/>
    </source>
</evidence>
<evidence type="ECO:0008006" key="11">
    <source>
        <dbReference type="Google" id="ProtNLM"/>
    </source>
</evidence>
<feature type="domain" description="Gamma tubulin complex component C-terminal" evidence="7">
    <location>
        <begin position="544"/>
        <end position="852"/>
    </location>
</feature>
<sequence>MSFPDPTWNRYEGSSRQASSRSSIYSMNGEESSYSSSNFLNAQVVDPQLYKTLTRLIDRFDIIRPDQSQQEITRQKERLLESYSHTLVSQRGPTVVQDEENIARSIHEKRKLMQDPQGGDKAYKFGRLYTKLLSSNKLKNKASILHLLSNLSNLEFQTRGLPNIDRETQYLLPPVSRNFDTAVQDDKSMSSRNTRRRLEREENPHHNEIDIDDLPPAIQLARARENERDETALIYVSESDLLRDLIYIFQGIDGQYIKYNGELNDYAFISDISVSKPMKDMVLKLADLGWLYIRIRNFIKLNIDNSSIGLVGQSLCAALQQELTEYYKLIAILEAQIEKQIANKSLPNDQTSLTLKRLTIWTLDYYQKLKLMSILVDVCQDQKGGALMTTIHNYTKHGDPFIKKYITEMLQVVSQPFYEMLERWVYEGELDDPYGEFFVACDPTVSEEDLWQSKYSIREHMLPSFLSKELGQRIFSLGKSLNFIRYSCHDDSLVEQYYTNTDNNTTARQTFKYGEIHVVEEAIDIAYLNTSTALLNLLKTKYKLMDHLKAMKRYLLLGQGDFIQYLMDILGDNLSKPATTLLRYNLTGILETAVRSSNAQYDDPEILNRLDVRLLEIQNDDLGWDVFTLDYHVDAPINTVFSSTAMHQYLQIFNFLWRLKRVEYTLSASWKKWGKASREFAGLPDIQQDLHIAQLTIQRMVHFIYQLQHYVLFEVLECSWDKLETFIGKKSIDLDSIIEAHLKYLTEISDKGFLSGPKEQTLSGRLNNIFDSILKYKVVLDYLHDYATSASAKSMYGNTANTSDRIDAIRLQHQEQGEDFTLQVLQFLDILKSYHDDDLRSLSTRLDYNGYYSYFNSES</sequence>
<dbReference type="AlphaFoldDB" id="A0A8H7QMR4"/>